<reference evidence="1 2" key="1">
    <citation type="submission" date="2019-07" db="EMBL/GenBank/DDBJ databases">
        <title>Whole genome shotgun sequence of Deinococcus cellulosilyticus NBRC 106333.</title>
        <authorList>
            <person name="Hosoyama A."/>
            <person name="Uohara A."/>
            <person name="Ohji S."/>
            <person name="Ichikawa N."/>
        </authorList>
    </citation>
    <scope>NUCLEOTIDE SEQUENCE [LARGE SCALE GENOMIC DNA]</scope>
    <source>
        <strain evidence="1 2">NBRC 106333</strain>
    </source>
</reference>
<dbReference type="Proteomes" id="UP000321306">
    <property type="component" value="Unassembled WGS sequence"/>
</dbReference>
<dbReference type="AlphaFoldDB" id="A0A511N5E6"/>
<proteinExistence type="predicted"/>
<name>A0A511N5E6_DEIC1</name>
<evidence type="ECO:0000313" key="1">
    <source>
        <dbReference type="EMBL" id="GEM48079.1"/>
    </source>
</evidence>
<dbReference type="OrthoDB" id="9852072at2"/>
<protein>
    <submittedName>
        <fullName evidence="1">Uncharacterized protein</fullName>
    </submittedName>
</protein>
<gene>
    <name evidence="1" type="ORF">DC3_37140</name>
</gene>
<dbReference type="RefSeq" id="WP_146886849.1">
    <property type="nucleotide sequence ID" value="NZ_BJXB01000017.1"/>
</dbReference>
<comment type="caution">
    <text evidence="1">The sequence shown here is derived from an EMBL/GenBank/DDBJ whole genome shotgun (WGS) entry which is preliminary data.</text>
</comment>
<sequence length="265" mass="30064">MPDELELIRRHAHLDSRNIQLFPGRLPEGFPLKLAGVAEHLIGSVEQNRGGSRHLVHVHWNDGRPIEVVQKTFEALLQDAGFSVAKRLPPHEKAGFLPPRTASFTSEQNTYEMAWFDRGEEEVLLDIRQGKVSLVWGSTTLRPQRQVSPIMQEAPRLEPPESLLVMPSFAAHSNIHLISEAEMVGAMPMSEVAQHYRLQMHAQGWRLQHQMNHPDEVFESYQKIREGKPFNALLRYLSSNSNILGLLQVRKTGFQEGVGIYTIST</sequence>
<accession>A0A511N5E6</accession>
<organism evidence="1 2">
    <name type="scientific">Deinococcus cellulosilyticus (strain DSM 18568 / NBRC 106333 / KACC 11606 / 5516J-15)</name>
    <dbReference type="NCBI Taxonomy" id="1223518"/>
    <lineage>
        <taxon>Bacteria</taxon>
        <taxon>Thermotogati</taxon>
        <taxon>Deinococcota</taxon>
        <taxon>Deinococci</taxon>
        <taxon>Deinococcales</taxon>
        <taxon>Deinococcaceae</taxon>
        <taxon>Deinococcus</taxon>
    </lineage>
</organism>
<keyword evidence="2" id="KW-1185">Reference proteome</keyword>
<evidence type="ECO:0000313" key="2">
    <source>
        <dbReference type="Proteomes" id="UP000321306"/>
    </source>
</evidence>
<dbReference type="EMBL" id="BJXB01000017">
    <property type="protein sequence ID" value="GEM48079.1"/>
    <property type="molecule type" value="Genomic_DNA"/>
</dbReference>